<evidence type="ECO:0000313" key="3">
    <source>
        <dbReference type="EMBL" id="MEI5905467.1"/>
    </source>
</evidence>
<keyword evidence="1" id="KW-0489">Methyltransferase</keyword>
<evidence type="ECO:0000313" key="4">
    <source>
        <dbReference type="Proteomes" id="UP001312865"/>
    </source>
</evidence>
<gene>
    <name evidence="3" type="ORF">WAK64_00110</name>
</gene>
<reference evidence="3 4" key="1">
    <citation type="journal article" date="2018" name="J. Microbiol.">
        <title>Bacillus spongiae sp. nov., isolated from sponge of Jeju Island.</title>
        <authorList>
            <person name="Lee G.E."/>
            <person name="Im W.T."/>
            <person name="Park J.S."/>
        </authorList>
    </citation>
    <scope>NUCLEOTIDE SEQUENCE [LARGE SCALE GENOMIC DNA]</scope>
    <source>
        <strain evidence="3 4">135PIL107-10</strain>
    </source>
</reference>
<dbReference type="InterPro" id="IPR024787">
    <property type="entry name" value="EcsC"/>
</dbReference>
<evidence type="ECO:0000256" key="1">
    <source>
        <dbReference type="PROSITE-ProRule" id="PRU00346"/>
    </source>
</evidence>
<dbReference type="RefSeq" id="WP_336584890.1">
    <property type="nucleotide sequence ID" value="NZ_JBBAXC010000001.1"/>
</dbReference>
<dbReference type="Proteomes" id="UP001312865">
    <property type="component" value="Unassembled WGS sequence"/>
</dbReference>
<comment type="caution">
    <text evidence="3">The sequence shown here is derived from an EMBL/GenBank/DDBJ whole genome shotgun (WGS) entry which is preliminary data.</text>
</comment>
<protein>
    <submittedName>
        <fullName evidence="3">EcsC family protein</fullName>
    </submittedName>
</protein>
<dbReference type="PROSITE" id="PS50974">
    <property type="entry name" value="ADOMET_ACTIVATION"/>
    <property type="match status" value="1"/>
</dbReference>
<dbReference type="EMBL" id="JBBAXC010000001">
    <property type="protein sequence ID" value="MEI5905467.1"/>
    <property type="molecule type" value="Genomic_DNA"/>
</dbReference>
<dbReference type="PANTHER" id="PTHR41260:SF1">
    <property type="entry name" value="PROTEIN ECSC"/>
    <property type="match status" value="1"/>
</dbReference>
<dbReference type="PANTHER" id="PTHR41260">
    <property type="entry name" value="PROTEIN ECSC"/>
    <property type="match status" value="1"/>
</dbReference>
<name>A0ABU8H894_9BACI</name>
<feature type="domain" description="AdoMet activation" evidence="2">
    <location>
        <begin position="1"/>
        <end position="27"/>
    </location>
</feature>
<keyword evidence="1" id="KW-0808">Transferase</keyword>
<keyword evidence="4" id="KW-1185">Reference proteome</keyword>
<proteinExistence type="predicted"/>
<dbReference type="InterPro" id="IPR004223">
    <property type="entry name" value="VitB12-dep_Met_synth_activ_dom"/>
</dbReference>
<evidence type="ECO:0000259" key="2">
    <source>
        <dbReference type="PROSITE" id="PS50974"/>
    </source>
</evidence>
<dbReference type="Pfam" id="PF12787">
    <property type="entry name" value="EcsC"/>
    <property type="match status" value="1"/>
</dbReference>
<accession>A0ABU8H894</accession>
<organism evidence="3 4">
    <name type="scientific">Bacillus spongiae</name>
    <dbReference type="NCBI Taxonomy" id="2683610"/>
    <lineage>
        <taxon>Bacteria</taxon>
        <taxon>Bacillati</taxon>
        <taxon>Bacillota</taxon>
        <taxon>Bacilli</taxon>
        <taxon>Bacillales</taxon>
        <taxon>Bacillaceae</taxon>
        <taxon>Bacillus</taxon>
    </lineage>
</organism>
<sequence>MSYSEREESILEELERWKSKLYSYETNDLENTYDKWIEAAFSSLPDEVNEKIFQNLDTFLFHLHSLLQGSQMQNDARESILATARVFQDNIAVVEDLRNLTIDQLHYIAEQHAGRHRMYSFIQGGITGTGGFVALGADFPAIAVINLRSIQLISMSYGYDVQTPYEMMTSLKVFHAATLPSRLKAYGWEELITDLNKKETYFFEENDTLTDHSWLEGPIKQLMKGLAISMFRKKRWSGLPLLSMAIGAGVNYQLSRKVTDFAEKYYQYRYLHEKQMVLNNSVEE</sequence>